<name>D3V804_XENBS</name>
<dbReference type="HOGENOM" id="CLU_2995707_0_0_6"/>
<gene>
    <name evidence="1" type="ordered locus">XBJ1_2842</name>
</gene>
<accession>D3V804</accession>
<organism evidence="1 2">
    <name type="scientific">Xenorhabdus bovienii (strain SS-2004)</name>
    <name type="common">Xenorhabdus nematophila subsp. bovienii</name>
    <dbReference type="NCBI Taxonomy" id="406818"/>
    <lineage>
        <taxon>Bacteria</taxon>
        <taxon>Pseudomonadati</taxon>
        <taxon>Pseudomonadota</taxon>
        <taxon>Gammaproteobacteria</taxon>
        <taxon>Enterobacterales</taxon>
        <taxon>Morganellaceae</taxon>
        <taxon>Xenorhabdus</taxon>
    </lineage>
</organism>
<evidence type="ECO:0000313" key="1">
    <source>
        <dbReference type="EMBL" id="CBJ81966.1"/>
    </source>
</evidence>
<dbReference type="EMBL" id="FN667741">
    <property type="protein sequence ID" value="CBJ81966.1"/>
    <property type="molecule type" value="Genomic_DNA"/>
</dbReference>
<protein>
    <submittedName>
        <fullName evidence="1">Uncharacterized protein</fullName>
    </submittedName>
</protein>
<evidence type="ECO:0000313" key="2">
    <source>
        <dbReference type="Proteomes" id="UP000002045"/>
    </source>
</evidence>
<dbReference type="AlphaFoldDB" id="D3V804"/>
<reference evidence="1" key="1">
    <citation type="journal article" date="2011" name="PLoS ONE">
        <title>The entomopathogenic bacterial endosymbionts xenorhabdus and photorhabdus: convergent lifestyles from divergent genomes.</title>
        <authorList>
            <person name="Chaston J.M."/>
            <person name="Suen G."/>
            <person name="Tucker S.L."/>
            <person name="Andersen A.W."/>
            <person name="Bhasin A."/>
            <person name="Bode E."/>
            <person name="Bode H.B."/>
            <person name="Brachmann A.O."/>
            <person name="Cowles C.E."/>
            <person name="Cowles K.N."/>
            <person name="Darby C."/>
            <person name="de Leon L."/>
            <person name="Drace K."/>
            <person name="Du Z."/>
            <person name="Givaudan A."/>
            <person name="Herbert Tran E.E."/>
            <person name="Jewell K.A."/>
            <person name="Knack J.J."/>
            <person name="Krasomil-Osterfeld K.C."/>
            <person name="Kukor R."/>
            <person name="Lanois A."/>
            <person name="Latreille P."/>
            <person name="Leimgruber N.K."/>
            <person name="Lipke C.M."/>
            <person name="Liu R."/>
            <person name="Lu X."/>
            <person name="Martens E.C."/>
            <person name="Marri P.R."/>
            <person name="Medigue C."/>
            <person name="Menard M.L."/>
            <person name="Miller N.M."/>
            <person name="Morales-Soto N."/>
            <person name="Norton S."/>
            <person name="Ogier J.C."/>
            <person name="Orchard S.S."/>
            <person name="Park D."/>
            <person name="Park Y."/>
            <person name="Qurollo B.A."/>
            <person name="Sugar D.R."/>
            <person name="Richards G.R."/>
            <person name="Rouy Z."/>
            <person name="Slominski B."/>
            <person name="Slominski K."/>
            <person name="Snyder H."/>
            <person name="Tjaden B.C."/>
            <person name="van der Hoeven R."/>
            <person name="Welch R.D."/>
            <person name="Wheeler C."/>
            <person name="Xiang B."/>
            <person name="Barbazuk B."/>
            <person name="Gaudriault S."/>
            <person name="Goodner B."/>
            <person name="Slater S.C."/>
            <person name="Forst S."/>
            <person name="Goldman B.S."/>
            <person name="Goodrich-Blair H."/>
        </authorList>
    </citation>
    <scope>NUCLEOTIDE SEQUENCE [LARGE SCALE GENOMIC DNA]</scope>
    <source>
        <strain evidence="1">SS-2004</strain>
    </source>
</reference>
<dbReference type="KEGG" id="xbo:XBJ1_2842"/>
<sequence>MSYFISSYVCQYVQNQYLSHQPYLSHSIIVSLRFDYRQFQVKNKKSSYYTQPSKILA</sequence>
<proteinExistence type="predicted"/>
<dbReference type="Proteomes" id="UP000002045">
    <property type="component" value="Chromosome"/>
</dbReference>